<gene>
    <name evidence="3" type="ORF">GCM10010238_47620</name>
</gene>
<dbReference type="InterPro" id="IPR003010">
    <property type="entry name" value="C-N_Hydrolase"/>
</dbReference>
<comment type="caution">
    <text evidence="3">The sequence shown here is derived from an EMBL/GenBank/DDBJ whole genome shotgun (WGS) entry which is preliminary data.</text>
</comment>
<organism evidence="3 4">
    <name type="scientific">Streptomyces griseoviridis</name>
    <dbReference type="NCBI Taxonomy" id="45398"/>
    <lineage>
        <taxon>Bacteria</taxon>
        <taxon>Bacillati</taxon>
        <taxon>Actinomycetota</taxon>
        <taxon>Actinomycetes</taxon>
        <taxon>Kitasatosporales</taxon>
        <taxon>Streptomycetaceae</taxon>
        <taxon>Streptomyces</taxon>
    </lineage>
</organism>
<dbReference type="Proteomes" id="UP000653493">
    <property type="component" value="Unassembled WGS sequence"/>
</dbReference>
<dbReference type="EMBL" id="BMSL01000016">
    <property type="protein sequence ID" value="GGS52715.1"/>
    <property type="molecule type" value="Genomic_DNA"/>
</dbReference>
<reference evidence="3" key="2">
    <citation type="submission" date="2020-09" db="EMBL/GenBank/DDBJ databases">
        <authorList>
            <person name="Sun Q."/>
            <person name="Ohkuma M."/>
        </authorList>
    </citation>
    <scope>NUCLEOTIDE SEQUENCE</scope>
    <source>
        <strain evidence="3">JCM 4234</strain>
    </source>
</reference>
<dbReference type="CDD" id="cd07581">
    <property type="entry name" value="nitrilase_3"/>
    <property type="match status" value="1"/>
</dbReference>
<name>A0A918LI37_STRGD</name>
<keyword evidence="3" id="KW-0012">Acyltransferase</keyword>
<dbReference type="SUPFAM" id="SSF56317">
    <property type="entry name" value="Carbon-nitrogen hydrolase"/>
    <property type="match status" value="1"/>
</dbReference>
<dbReference type="AlphaFoldDB" id="A0A918LI37"/>
<keyword evidence="4" id="KW-1185">Reference proteome</keyword>
<protein>
    <submittedName>
        <fullName evidence="3">Apolipoprotein acyltransferase</fullName>
    </submittedName>
</protein>
<proteinExistence type="inferred from homology"/>
<sequence>MRIALSQLTTGTDPARNLELIEEETRRAAAAGARLVLFPEASMVCFGTSLKPVAEPLDGPWAEGLRAIARDAGVVVVAGLFTPAADGRVTNTLLATGPGVEASYDKIHLYDAFGFAESDTVAPGSRVVTIDVDGVRFGLATCYDVRFPELFRAHADAGAVATLLAASWGAGPGKREQWELLVRARALDATLFVAAVDQADPEASGTPVPPKAPTGIGYSLVAGPDGTVRRAAGAGPELVLADLDPQEVPAVREKISVLANRRL</sequence>
<evidence type="ECO:0000256" key="1">
    <source>
        <dbReference type="ARBA" id="ARBA00010613"/>
    </source>
</evidence>
<dbReference type="PROSITE" id="PS50263">
    <property type="entry name" value="CN_HYDROLASE"/>
    <property type="match status" value="1"/>
</dbReference>
<dbReference type="Gene3D" id="3.60.110.10">
    <property type="entry name" value="Carbon-nitrogen hydrolase"/>
    <property type="match status" value="1"/>
</dbReference>
<accession>A0A918LI37</accession>
<comment type="similarity">
    <text evidence="1">Belongs to the carbon-nitrogen hydrolase superfamily. NIT1/NIT2 family.</text>
</comment>
<evidence type="ECO:0000313" key="4">
    <source>
        <dbReference type="Proteomes" id="UP000653493"/>
    </source>
</evidence>
<dbReference type="PANTHER" id="PTHR23088">
    <property type="entry name" value="NITRILASE-RELATED"/>
    <property type="match status" value="1"/>
</dbReference>
<feature type="domain" description="CN hydrolase" evidence="2">
    <location>
        <begin position="1"/>
        <end position="245"/>
    </location>
</feature>
<dbReference type="PANTHER" id="PTHR23088:SF27">
    <property type="entry name" value="DEAMINATED GLUTATHIONE AMIDASE"/>
    <property type="match status" value="1"/>
</dbReference>
<keyword evidence="3" id="KW-0808">Transferase</keyword>
<evidence type="ECO:0000313" key="3">
    <source>
        <dbReference type="EMBL" id="GGS52715.1"/>
    </source>
</evidence>
<dbReference type="InterPro" id="IPR036526">
    <property type="entry name" value="C-N_Hydrolase_sf"/>
</dbReference>
<dbReference type="Pfam" id="PF00795">
    <property type="entry name" value="CN_hydrolase"/>
    <property type="match status" value="1"/>
</dbReference>
<dbReference type="InterPro" id="IPR001110">
    <property type="entry name" value="UPF0012_CS"/>
</dbReference>
<reference evidence="3" key="1">
    <citation type="journal article" date="2014" name="Int. J. Syst. Evol. Microbiol.">
        <title>Complete genome sequence of Corynebacterium casei LMG S-19264T (=DSM 44701T), isolated from a smear-ripened cheese.</title>
        <authorList>
            <consortium name="US DOE Joint Genome Institute (JGI-PGF)"/>
            <person name="Walter F."/>
            <person name="Albersmeier A."/>
            <person name="Kalinowski J."/>
            <person name="Ruckert C."/>
        </authorList>
    </citation>
    <scope>NUCLEOTIDE SEQUENCE</scope>
    <source>
        <strain evidence="3">JCM 4234</strain>
    </source>
</reference>
<evidence type="ECO:0000259" key="2">
    <source>
        <dbReference type="PROSITE" id="PS50263"/>
    </source>
</evidence>
<dbReference type="PROSITE" id="PS01227">
    <property type="entry name" value="UPF0012"/>
    <property type="match status" value="1"/>
</dbReference>
<dbReference type="GO" id="GO:0016746">
    <property type="term" value="F:acyltransferase activity"/>
    <property type="evidence" value="ECO:0007669"/>
    <property type="project" value="UniProtKB-KW"/>
</dbReference>